<comment type="catalytic activity">
    <reaction evidence="14">
        <text>propanoyl-CoA + phosphate = propanoyl phosphate + CoA</text>
        <dbReference type="Rhea" id="RHEA:28046"/>
        <dbReference type="ChEBI" id="CHEBI:43474"/>
        <dbReference type="ChEBI" id="CHEBI:57287"/>
        <dbReference type="ChEBI" id="CHEBI:57392"/>
        <dbReference type="ChEBI" id="CHEBI:58933"/>
        <dbReference type="EC" id="2.3.1.222"/>
    </reaction>
</comment>
<dbReference type="EMBL" id="CP155571">
    <property type="protein sequence ID" value="XFO74284.1"/>
    <property type="molecule type" value="Genomic_DNA"/>
</dbReference>
<evidence type="ECO:0000256" key="7">
    <source>
        <dbReference type="ARBA" id="ARBA00022741"/>
    </source>
</evidence>
<dbReference type="NCBIfam" id="NF011652">
    <property type="entry name" value="PRK15070.1"/>
    <property type="match status" value="1"/>
</dbReference>
<evidence type="ECO:0000256" key="1">
    <source>
        <dbReference type="ARBA" id="ARBA00001947"/>
    </source>
</evidence>
<keyword evidence="6" id="KW-0479">Metal-binding</keyword>
<dbReference type="InterPro" id="IPR036451">
    <property type="entry name" value="CblAdoTrfase-like_sf"/>
</dbReference>
<gene>
    <name evidence="16" type="ORF">SPACI_043930</name>
</gene>
<organism evidence="16 17">
    <name type="scientific">Sporomusa acidovorans (strain ATCC 49682 / DSM 3132 / Mol)</name>
    <dbReference type="NCBI Taxonomy" id="1123286"/>
    <lineage>
        <taxon>Bacteria</taxon>
        <taxon>Bacillati</taxon>
        <taxon>Bacillota</taxon>
        <taxon>Negativicutes</taxon>
        <taxon>Selenomonadales</taxon>
        <taxon>Sporomusaceae</taxon>
        <taxon>Sporomusa</taxon>
    </lineage>
</organism>
<accession>A0ABZ3J7B3</accession>
<feature type="domain" description="Cobalamin adenosyltransferase-like" evidence="15">
    <location>
        <begin position="75"/>
        <end position="234"/>
    </location>
</feature>
<sequence>MIISEHELRANWNKIKSATMTIPQGSIVTPSARDFLRSQGIQIQYDKVPDGKAKWEMPPVAGQTPRFPQEEEPKPEHMTHLRGKQLIFKTHPVIAWRGQLDQFACDLVETQTLLVKAGETKLAAQLEEVALLAQKVMAAEVKQEGIAFGTVLGWTAEQIRDMSHYPQKYFGTPHTAMSYQDGWLIARLNSLRSKIREVELSANRAFTAEDGTCSRSDIILILNRLSSLFYVLGCKRRREQLKSKQLPIGISNRHVHLSQAHLEKLFGTGYLLHKQKDLSQPGQFAAQESVMLAGPKGRIENVRILGPVRPDTQVEVSVTDCFTLGIRPAVRDSGQIEGTSGITLTGPAGSIELAQGVIVAARHIHLHPDQAEAWNIKDGQRVNATVESERSAIFQDVLVRVSPHFKGELHLDTDEANAALVKPDTQCVILEV</sequence>
<dbReference type="Proteomes" id="UP000216052">
    <property type="component" value="Chromosome"/>
</dbReference>
<dbReference type="PANTHER" id="PTHR39453">
    <property type="entry name" value="PHOSPHATE PROPANOYLTRANSFERASE"/>
    <property type="match status" value="1"/>
</dbReference>
<keyword evidence="10" id="KW-0012">Acyltransferase</keyword>
<reference evidence="16" key="1">
    <citation type="submission" date="2024-05" db="EMBL/GenBank/DDBJ databases">
        <title>Isolation and characterization of Sporomusa carbonis sp. nov., a carboxydotrophic hydrogenogen in the genus of Sporomusa isolated from a charcoal burning pile.</title>
        <authorList>
            <person name="Boeer T."/>
            <person name="Rosenbaum F."/>
            <person name="Eysell L."/>
            <person name="Mueller V."/>
            <person name="Daniel R."/>
            <person name="Poehlein A."/>
        </authorList>
    </citation>
    <scope>NUCLEOTIDE SEQUENCE [LARGE SCALE GENOMIC DNA]</scope>
    <source>
        <strain evidence="16">DSM 3132</strain>
    </source>
</reference>
<evidence type="ECO:0000256" key="4">
    <source>
        <dbReference type="ARBA" id="ARBA00020837"/>
    </source>
</evidence>
<evidence type="ECO:0000256" key="8">
    <source>
        <dbReference type="ARBA" id="ARBA00022833"/>
    </source>
</evidence>
<evidence type="ECO:0000256" key="6">
    <source>
        <dbReference type="ARBA" id="ARBA00022723"/>
    </source>
</evidence>
<evidence type="ECO:0000313" key="16">
    <source>
        <dbReference type="EMBL" id="XFO74284.1"/>
    </source>
</evidence>
<evidence type="ECO:0000256" key="9">
    <source>
        <dbReference type="ARBA" id="ARBA00022840"/>
    </source>
</evidence>
<evidence type="ECO:0000256" key="2">
    <source>
        <dbReference type="ARBA" id="ARBA00007342"/>
    </source>
</evidence>
<protein>
    <recommendedName>
        <fullName evidence="4">Phosphate propanoyltransferase</fullName>
        <ecNumber evidence="3">2.3.1.222</ecNumber>
    </recommendedName>
    <alternativeName>
        <fullName evidence="12">Phosphate acyltransferase PduL</fullName>
    </alternativeName>
    <alternativeName>
        <fullName evidence="11">Phosphotransacylase PduL</fullName>
    </alternativeName>
    <alternativeName>
        <fullName evidence="13">Propanediol utilization protein PduL</fullName>
    </alternativeName>
</protein>
<dbReference type="PANTHER" id="PTHR39453:SF1">
    <property type="entry name" value="PHOSPHATE PROPANOYLTRANSFERASE"/>
    <property type="match status" value="1"/>
</dbReference>
<keyword evidence="17" id="KW-1185">Reference proteome</keyword>
<dbReference type="Pfam" id="PF01923">
    <property type="entry name" value="Cob_adeno_trans"/>
    <property type="match status" value="1"/>
</dbReference>
<dbReference type="InterPro" id="IPR016030">
    <property type="entry name" value="CblAdoTrfase-like"/>
</dbReference>
<evidence type="ECO:0000256" key="5">
    <source>
        <dbReference type="ARBA" id="ARBA00022679"/>
    </source>
</evidence>
<dbReference type="RefSeq" id="WP_211285124.1">
    <property type="nucleotide sequence ID" value="NZ_CP155571.1"/>
</dbReference>
<name>A0ABZ3J7B3_SPOA4</name>
<evidence type="ECO:0000259" key="15">
    <source>
        <dbReference type="Pfam" id="PF01923"/>
    </source>
</evidence>
<dbReference type="Gene3D" id="1.20.1200.10">
    <property type="entry name" value="Cobalamin adenosyltransferase-like"/>
    <property type="match status" value="1"/>
</dbReference>
<comment type="cofactor">
    <cofactor evidence="1">
        <name>Zn(2+)</name>
        <dbReference type="ChEBI" id="CHEBI:29105"/>
    </cofactor>
</comment>
<evidence type="ECO:0000313" key="17">
    <source>
        <dbReference type="Proteomes" id="UP000216052"/>
    </source>
</evidence>
<keyword evidence="8" id="KW-0862">Zinc</keyword>
<keyword evidence="5" id="KW-0808">Transferase</keyword>
<keyword evidence="7" id="KW-0547">Nucleotide-binding</keyword>
<dbReference type="EC" id="2.3.1.222" evidence="3"/>
<evidence type="ECO:0000256" key="12">
    <source>
        <dbReference type="ARBA" id="ARBA00030939"/>
    </source>
</evidence>
<dbReference type="SUPFAM" id="SSF89028">
    <property type="entry name" value="Cobalamin adenosyltransferase-like"/>
    <property type="match status" value="1"/>
</dbReference>
<dbReference type="InterPro" id="IPR008300">
    <property type="entry name" value="PTAC"/>
</dbReference>
<keyword evidence="9" id="KW-0067">ATP-binding</keyword>
<evidence type="ECO:0000256" key="11">
    <source>
        <dbReference type="ARBA" id="ARBA00030044"/>
    </source>
</evidence>
<evidence type="ECO:0000256" key="14">
    <source>
        <dbReference type="ARBA" id="ARBA00047589"/>
    </source>
</evidence>
<proteinExistence type="inferred from homology"/>
<comment type="similarity">
    <text evidence="2">Belongs to the PduL family.</text>
</comment>
<evidence type="ECO:0000256" key="13">
    <source>
        <dbReference type="ARBA" id="ARBA00033077"/>
    </source>
</evidence>
<dbReference type="Pfam" id="PF06130">
    <property type="entry name" value="PTAC"/>
    <property type="match status" value="1"/>
</dbReference>
<evidence type="ECO:0000256" key="3">
    <source>
        <dbReference type="ARBA" id="ARBA00012206"/>
    </source>
</evidence>
<evidence type="ECO:0000256" key="10">
    <source>
        <dbReference type="ARBA" id="ARBA00023315"/>
    </source>
</evidence>